<accession>A0AA88ADR0</accession>
<keyword evidence="2" id="KW-0902">Two-component regulatory system</keyword>
<organism evidence="8 9">
    <name type="scientific">Ficus carica</name>
    <name type="common">Common fig</name>
    <dbReference type="NCBI Taxonomy" id="3494"/>
    <lineage>
        <taxon>Eukaryota</taxon>
        <taxon>Viridiplantae</taxon>
        <taxon>Streptophyta</taxon>
        <taxon>Embryophyta</taxon>
        <taxon>Tracheophyta</taxon>
        <taxon>Spermatophyta</taxon>
        <taxon>Magnoliopsida</taxon>
        <taxon>eudicotyledons</taxon>
        <taxon>Gunneridae</taxon>
        <taxon>Pentapetalae</taxon>
        <taxon>rosids</taxon>
        <taxon>fabids</taxon>
        <taxon>Rosales</taxon>
        <taxon>Moraceae</taxon>
        <taxon>Ficeae</taxon>
        <taxon>Ficus</taxon>
    </lineage>
</organism>
<gene>
    <name evidence="8" type="ORF">TIFTF001_018265</name>
</gene>
<dbReference type="FunFam" id="1.10.10.60:FF:000007">
    <property type="entry name" value="Two-component response regulator"/>
    <property type="match status" value="1"/>
</dbReference>
<name>A0AA88ADR0_FICCA</name>
<sequence>MENGFCSPRSDAFPAGLRVLVVDDDPTWLRILEKMLKKCSYEVMSVDGETSRVMKGVQHGACDYLLKPIRMKELKNIWQHVFRKKIHEIRDIENHEIIIEGMHLARNVSDHSDECHLLSVEDLTSVRKRKDMENKHDEKDSIDASSAKKARVVWSVDLHQKFVKAVNQIGFDKVGPKKILDLMNVPWLTRENVASHLQKYRLYLSRLQKEKENETKSGFAGMKHSEVSPKDPPGSFSLHNSTTTIHQSDVVNSSYVFPGNNLLPRSSSSHEDDLKSIISEPVMEPPVNLPDSHKTKNTQMGGFNHTFQPLQSEVNFAAFNPSITTKSYLGEVSDVQFRQEHKPLVHLENGFSKLPLPDPLYHAHADPLQSVPSTAEIGLPGLTKSKPPCPEYGINQIGHLSPKASIVDSFPLSSKNNIVNYQALEPIYTCTSPLTTQVSYLSRTVDMESAQRNVLNLGSGSSLSALASFEDDLQLLLQGEYYGNSLGIRSVGLSEYCDAGLINEVPIHSYDSVRFGYDYPCDPTEYALIDQAY</sequence>
<evidence type="ECO:0000313" key="9">
    <source>
        <dbReference type="Proteomes" id="UP001187192"/>
    </source>
</evidence>
<dbReference type="Proteomes" id="UP001187192">
    <property type="component" value="Unassembled WGS sequence"/>
</dbReference>
<comment type="subcellular location">
    <subcellularLocation>
        <location evidence="1">Nucleus</location>
    </subcellularLocation>
</comment>
<dbReference type="EMBL" id="BTGU01000030">
    <property type="protein sequence ID" value="GMN49102.1"/>
    <property type="molecule type" value="Genomic_DNA"/>
</dbReference>
<dbReference type="Gene3D" id="1.10.10.60">
    <property type="entry name" value="Homeodomain-like"/>
    <property type="match status" value="1"/>
</dbReference>
<evidence type="ECO:0000256" key="1">
    <source>
        <dbReference type="ARBA" id="ARBA00004123"/>
    </source>
</evidence>
<dbReference type="GO" id="GO:0005634">
    <property type="term" value="C:nucleus"/>
    <property type="evidence" value="ECO:0007669"/>
    <property type="project" value="UniProtKB-SubCell"/>
</dbReference>
<comment type="caution">
    <text evidence="6">Lacks conserved residue(s) required for the propagation of feature annotation.</text>
</comment>
<comment type="caution">
    <text evidence="8">The sequence shown here is derived from an EMBL/GenBank/DDBJ whole genome shotgun (WGS) entry which is preliminary data.</text>
</comment>
<evidence type="ECO:0000256" key="2">
    <source>
        <dbReference type="ARBA" id="ARBA00023012"/>
    </source>
</evidence>
<dbReference type="InterPro" id="IPR045279">
    <property type="entry name" value="ARR-like"/>
</dbReference>
<reference evidence="8" key="1">
    <citation type="submission" date="2023-07" db="EMBL/GenBank/DDBJ databases">
        <title>draft genome sequence of fig (Ficus carica).</title>
        <authorList>
            <person name="Takahashi T."/>
            <person name="Nishimura K."/>
        </authorList>
    </citation>
    <scope>NUCLEOTIDE SEQUENCE</scope>
</reference>
<evidence type="ECO:0000256" key="3">
    <source>
        <dbReference type="ARBA" id="ARBA00023015"/>
    </source>
</evidence>
<evidence type="ECO:0000256" key="6">
    <source>
        <dbReference type="PROSITE-ProRule" id="PRU00169"/>
    </source>
</evidence>
<evidence type="ECO:0000256" key="5">
    <source>
        <dbReference type="ARBA" id="ARBA00023242"/>
    </source>
</evidence>
<proteinExistence type="predicted"/>
<dbReference type="PANTHER" id="PTHR43874:SF137">
    <property type="entry name" value="TWO-COMPONENT RESPONSE REGULATOR ARR11"/>
    <property type="match status" value="1"/>
</dbReference>
<dbReference type="InterPro" id="IPR006447">
    <property type="entry name" value="Myb_dom_plants"/>
</dbReference>
<keyword evidence="9" id="KW-1185">Reference proteome</keyword>
<evidence type="ECO:0000256" key="4">
    <source>
        <dbReference type="ARBA" id="ARBA00023163"/>
    </source>
</evidence>
<dbReference type="InterPro" id="IPR001005">
    <property type="entry name" value="SANT/Myb"/>
</dbReference>
<dbReference type="PANTHER" id="PTHR43874">
    <property type="entry name" value="TWO-COMPONENT RESPONSE REGULATOR"/>
    <property type="match status" value="1"/>
</dbReference>
<dbReference type="PROSITE" id="PS50110">
    <property type="entry name" value="RESPONSE_REGULATORY"/>
    <property type="match status" value="1"/>
</dbReference>
<dbReference type="InterPro" id="IPR009057">
    <property type="entry name" value="Homeodomain-like_sf"/>
</dbReference>
<evidence type="ECO:0000259" key="7">
    <source>
        <dbReference type="PROSITE" id="PS50110"/>
    </source>
</evidence>
<dbReference type="GO" id="GO:0000160">
    <property type="term" value="P:phosphorelay signal transduction system"/>
    <property type="evidence" value="ECO:0007669"/>
    <property type="project" value="UniProtKB-KW"/>
</dbReference>
<keyword evidence="4" id="KW-0804">Transcription</keyword>
<dbReference type="GO" id="GO:0009736">
    <property type="term" value="P:cytokinin-activated signaling pathway"/>
    <property type="evidence" value="ECO:0007669"/>
    <property type="project" value="InterPro"/>
</dbReference>
<dbReference type="InterPro" id="IPR001789">
    <property type="entry name" value="Sig_transdc_resp-reg_receiver"/>
</dbReference>
<dbReference type="GO" id="GO:0003677">
    <property type="term" value="F:DNA binding"/>
    <property type="evidence" value="ECO:0007669"/>
    <property type="project" value="InterPro"/>
</dbReference>
<protein>
    <recommendedName>
        <fullName evidence="7">Response regulatory domain-containing protein</fullName>
    </recommendedName>
</protein>
<keyword evidence="5" id="KW-0539">Nucleus</keyword>
<dbReference type="SUPFAM" id="SSF46689">
    <property type="entry name" value="Homeodomain-like"/>
    <property type="match status" value="1"/>
</dbReference>
<evidence type="ECO:0000313" key="8">
    <source>
        <dbReference type="EMBL" id="GMN49102.1"/>
    </source>
</evidence>
<dbReference type="InterPro" id="IPR011006">
    <property type="entry name" value="CheY-like_superfamily"/>
</dbReference>
<dbReference type="Pfam" id="PF00249">
    <property type="entry name" value="Myb_DNA-binding"/>
    <property type="match status" value="1"/>
</dbReference>
<feature type="domain" description="Response regulatory" evidence="7">
    <location>
        <begin position="1"/>
        <end position="82"/>
    </location>
</feature>
<keyword evidence="3" id="KW-0805">Transcription regulation</keyword>
<dbReference type="NCBIfam" id="TIGR01557">
    <property type="entry name" value="myb_SHAQKYF"/>
    <property type="match status" value="1"/>
</dbReference>
<dbReference type="Gene3D" id="3.40.50.2300">
    <property type="match status" value="2"/>
</dbReference>
<dbReference type="SUPFAM" id="SSF52172">
    <property type="entry name" value="CheY-like"/>
    <property type="match status" value="1"/>
</dbReference>
<dbReference type="AlphaFoldDB" id="A0AA88ADR0"/>